<comment type="caution">
    <text evidence="2">The sequence shown here is derived from an EMBL/GenBank/DDBJ whole genome shotgun (WGS) entry which is preliminary data.</text>
</comment>
<name>A0A7W7IRG9_9CAUL</name>
<evidence type="ECO:0000313" key="3">
    <source>
        <dbReference type="Proteomes" id="UP000539957"/>
    </source>
</evidence>
<dbReference type="AlphaFoldDB" id="A0A7W7IRG9"/>
<feature type="domain" description="DUF2726" evidence="1">
    <location>
        <begin position="67"/>
        <end position="175"/>
    </location>
</feature>
<keyword evidence="3" id="KW-1185">Reference proteome</keyword>
<dbReference type="Pfam" id="PF10881">
    <property type="entry name" value="DUF2726"/>
    <property type="match status" value="1"/>
</dbReference>
<dbReference type="Proteomes" id="UP000539957">
    <property type="component" value="Unassembled WGS sequence"/>
</dbReference>
<sequence>MLALVALLGFLAGLKVGAKSRLGRRPSKGRWRAGMKLVNTDAPTAPSDRTDPAAQLTTVMNAEFRPKRLMSKSEARAFLQIEHLLRGHRMGWRVMAQVSLGEVLTSTDAKAFAAVNSKRVDMLVIARDGHPLAAVEFQGSGHYLGTAAARDAVKREALRRAGVDFIEVKPDHSDEDLAFEIARLIRLKAPSAPQPA</sequence>
<dbReference type="InterPro" id="IPR024402">
    <property type="entry name" value="DUF2726"/>
</dbReference>
<organism evidence="2 3">
    <name type="scientific">Brevundimonas bullata</name>
    <dbReference type="NCBI Taxonomy" id="13160"/>
    <lineage>
        <taxon>Bacteria</taxon>
        <taxon>Pseudomonadati</taxon>
        <taxon>Pseudomonadota</taxon>
        <taxon>Alphaproteobacteria</taxon>
        <taxon>Caulobacterales</taxon>
        <taxon>Caulobacteraceae</taxon>
        <taxon>Brevundimonas</taxon>
    </lineage>
</organism>
<dbReference type="EMBL" id="JACHKY010000005">
    <property type="protein sequence ID" value="MBB4799162.1"/>
    <property type="molecule type" value="Genomic_DNA"/>
</dbReference>
<accession>A0A7W7IRG9</accession>
<evidence type="ECO:0000313" key="2">
    <source>
        <dbReference type="EMBL" id="MBB4799162.1"/>
    </source>
</evidence>
<reference evidence="2 3" key="1">
    <citation type="submission" date="2020-08" db="EMBL/GenBank/DDBJ databases">
        <title>Functional genomics of gut bacteria from endangered species of beetles.</title>
        <authorList>
            <person name="Carlos-Shanley C."/>
        </authorList>
    </citation>
    <scope>NUCLEOTIDE SEQUENCE [LARGE SCALE GENOMIC DNA]</scope>
    <source>
        <strain evidence="2 3">S00123</strain>
    </source>
</reference>
<dbReference type="RefSeq" id="WP_184271915.1">
    <property type="nucleotide sequence ID" value="NZ_JACHKY010000005.1"/>
</dbReference>
<evidence type="ECO:0000259" key="1">
    <source>
        <dbReference type="Pfam" id="PF10881"/>
    </source>
</evidence>
<proteinExistence type="predicted"/>
<protein>
    <recommendedName>
        <fullName evidence="1">DUF2726 domain-containing protein</fullName>
    </recommendedName>
</protein>
<gene>
    <name evidence="2" type="ORF">HNP32_002918</name>
</gene>